<dbReference type="InterPro" id="IPR007123">
    <property type="entry name" value="Gelsolin-like_dom"/>
</dbReference>
<dbReference type="InterPro" id="IPR029006">
    <property type="entry name" value="ADF-H/Gelsolin-like_dom_sf"/>
</dbReference>
<evidence type="ECO:0000259" key="1">
    <source>
        <dbReference type="Pfam" id="PF00626"/>
    </source>
</evidence>
<dbReference type="Pfam" id="PF00626">
    <property type="entry name" value="Gelsolin"/>
    <property type="match status" value="1"/>
</dbReference>
<dbReference type="Proteomes" id="UP000276133">
    <property type="component" value="Unassembled WGS sequence"/>
</dbReference>
<keyword evidence="3" id="KW-1185">Reference proteome</keyword>
<dbReference type="PANTHER" id="PTHR13803">
    <property type="entry name" value="SEC24-RELATED PROTEIN"/>
    <property type="match status" value="1"/>
</dbReference>
<sequence>HDLESEEEVPSPIRCIYERLKDDGIYLLENGLCMYLWIGANVQSNLIQNLFGVSAIQQLNVEKAKILEIDTQISVNLRSLISKINQERKSSLKLTVARKGDSLEYFFKNLLVEDKGTSPNSMSYVDL</sequence>
<dbReference type="STRING" id="10195.A0A3M7P723"/>
<dbReference type="GO" id="GO:0000149">
    <property type="term" value="F:SNARE binding"/>
    <property type="evidence" value="ECO:0007669"/>
    <property type="project" value="TreeGrafter"/>
</dbReference>
<evidence type="ECO:0000313" key="2">
    <source>
        <dbReference type="EMBL" id="RMZ94852.1"/>
    </source>
</evidence>
<reference evidence="2 3" key="1">
    <citation type="journal article" date="2018" name="Sci. Rep.">
        <title>Genomic signatures of local adaptation to the degree of environmental predictability in rotifers.</title>
        <authorList>
            <person name="Franch-Gras L."/>
            <person name="Hahn C."/>
            <person name="Garcia-Roger E.M."/>
            <person name="Carmona M.J."/>
            <person name="Serra M."/>
            <person name="Gomez A."/>
        </authorList>
    </citation>
    <scope>NUCLEOTIDE SEQUENCE [LARGE SCALE GENOMIC DNA]</scope>
    <source>
        <strain evidence="2">HYR1</strain>
    </source>
</reference>
<accession>A0A3M7P723</accession>
<dbReference type="InterPro" id="IPR036180">
    <property type="entry name" value="Gelsolin-like_dom_sf"/>
</dbReference>
<dbReference type="PANTHER" id="PTHR13803:SF4">
    <property type="entry name" value="SECRETORY 24CD, ISOFORM C"/>
    <property type="match status" value="1"/>
</dbReference>
<dbReference type="AlphaFoldDB" id="A0A3M7P723"/>
<dbReference type="GO" id="GO:0008270">
    <property type="term" value="F:zinc ion binding"/>
    <property type="evidence" value="ECO:0007669"/>
    <property type="project" value="TreeGrafter"/>
</dbReference>
<dbReference type="GO" id="GO:0070971">
    <property type="term" value="C:endoplasmic reticulum exit site"/>
    <property type="evidence" value="ECO:0007669"/>
    <property type="project" value="TreeGrafter"/>
</dbReference>
<protein>
    <submittedName>
        <fullName evidence="2">Transport Sec24C-like isoform X1</fullName>
    </submittedName>
</protein>
<comment type="caution">
    <text evidence="2">The sequence shown here is derived from an EMBL/GenBank/DDBJ whole genome shotgun (WGS) entry which is preliminary data.</text>
</comment>
<dbReference type="OrthoDB" id="49016at2759"/>
<feature type="non-terminal residue" evidence="2">
    <location>
        <position position="1"/>
    </location>
</feature>
<proteinExistence type="predicted"/>
<dbReference type="GO" id="GO:0030127">
    <property type="term" value="C:COPII vesicle coat"/>
    <property type="evidence" value="ECO:0007669"/>
    <property type="project" value="TreeGrafter"/>
</dbReference>
<evidence type="ECO:0000313" key="3">
    <source>
        <dbReference type="Proteomes" id="UP000276133"/>
    </source>
</evidence>
<dbReference type="InterPro" id="IPR050550">
    <property type="entry name" value="SEC23_SEC24_subfamily"/>
</dbReference>
<dbReference type="EMBL" id="REGN01012770">
    <property type="protein sequence ID" value="RMZ94852.1"/>
    <property type="molecule type" value="Genomic_DNA"/>
</dbReference>
<organism evidence="2 3">
    <name type="scientific">Brachionus plicatilis</name>
    <name type="common">Marine rotifer</name>
    <name type="synonym">Brachionus muelleri</name>
    <dbReference type="NCBI Taxonomy" id="10195"/>
    <lineage>
        <taxon>Eukaryota</taxon>
        <taxon>Metazoa</taxon>
        <taxon>Spiralia</taxon>
        <taxon>Gnathifera</taxon>
        <taxon>Rotifera</taxon>
        <taxon>Eurotatoria</taxon>
        <taxon>Monogononta</taxon>
        <taxon>Pseudotrocha</taxon>
        <taxon>Ploima</taxon>
        <taxon>Brachionidae</taxon>
        <taxon>Brachionus</taxon>
    </lineage>
</organism>
<name>A0A3M7P723_BRAPC</name>
<dbReference type="SUPFAM" id="SSF82754">
    <property type="entry name" value="C-terminal, gelsolin-like domain of Sec23/24"/>
    <property type="match status" value="1"/>
</dbReference>
<feature type="domain" description="Gelsolin-like" evidence="1">
    <location>
        <begin position="9"/>
        <end position="65"/>
    </location>
</feature>
<dbReference type="GO" id="GO:0090110">
    <property type="term" value="P:COPII-coated vesicle cargo loading"/>
    <property type="evidence" value="ECO:0007669"/>
    <property type="project" value="TreeGrafter"/>
</dbReference>
<dbReference type="Gene3D" id="3.40.20.10">
    <property type="entry name" value="Severin"/>
    <property type="match status" value="1"/>
</dbReference>
<gene>
    <name evidence="2" type="ORF">BpHYR1_028452</name>
</gene>